<dbReference type="GO" id="GO:0009236">
    <property type="term" value="P:cobalamin biosynthetic process"/>
    <property type="evidence" value="ECO:0007669"/>
    <property type="project" value="UniProtKB-UniPathway"/>
</dbReference>
<dbReference type="NCBIfam" id="NF005968">
    <property type="entry name" value="PRK08057.1-2"/>
    <property type="match status" value="1"/>
</dbReference>
<dbReference type="STRING" id="1223545.GS4_33_00880"/>
<dbReference type="InterPro" id="IPR003723">
    <property type="entry name" value="Precorrin-6x_reduct"/>
</dbReference>
<dbReference type="PANTHER" id="PTHR36925:SF1">
    <property type="entry name" value="COBALT-PRECORRIN-6A REDUCTASE"/>
    <property type="match status" value="1"/>
</dbReference>
<dbReference type="AlphaFoldDB" id="M0QNX3"/>
<keyword evidence="5" id="KW-1185">Reference proteome</keyword>
<reference evidence="4 5" key="1">
    <citation type="submission" date="2013-01" db="EMBL/GenBank/DDBJ databases">
        <title>Whole genome shotgun sequence of Gordonia soli NBRC 108243.</title>
        <authorList>
            <person name="Isaki-Nakamura S."/>
            <person name="Hosoyama A."/>
            <person name="Tsuchikane K."/>
            <person name="Ando Y."/>
            <person name="Baba S."/>
            <person name="Ohji S."/>
            <person name="Hamada M."/>
            <person name="Tamura T."/>
            <person name="Yamazoe A."/>
            <person name="Yamazaki S."/>
            <person name="Fujita N."/>
        </authorList>
    </citation>
    <scope>NUCLEOTIDE SEQUENCE [LARGE SCALE GENOMIC DNA]</scope>
    <source>
        <strain evidence="4 5">NBRC 108243</strain>
    </source>
</reference>
<evidence type="ECO:0000256" key="3">
    <source>
        <dbReference type="ARBA" id="ARBA00023002"/>
    </source>
</evidence>
<dbReference type="PROSITE" id="PS51014">
    <property type="entry name" value="COBK_CBIJ"/>
    <property type="match status" value="1"/>
</dbReference>
<comment type="caution">
    <text evidence="4">The sequence shown here is derived from an EMBL/GenBank/DDBJ whole genome shotgun (WGS) entry which is preliminary data.</text>
</comment>
<dbReference type="GO" id="GO:0016994">
    <property type="term" value="F:precorrin-6A reductase activity"/>
    <property type="evidence" value="ECO:0007669"/>
    <property type="project" value="InterPro"/>
</dbReference>
<keyword evidence="3" id="KW-0560">Oxidoreductase</keyword>
<dbReference type="Proteomes" id="UP000011666">
    <property type="component" value="Unassembled WGS sequence"/>
</dbReference>
<dbReference type="RefSeq" id="WP_007624164.1">
    <property type="nucleotide sequence ID" value="NZ_BANX01000033.1"/>
</dbReference>
<dbReference type="EMBL" id="BANX01000033">
    <property type="protein sequence ID" value="GAC70273.1"/>
    <property type="molecule type" value="Genomic_DNA"/>
</dbReference>
<sequence length="251" mass="26944">MTSADEPILLLGGTGEARELAARLVATGTPVVSSLAGRVRQPRLPVGEVRIGGFGGVDGLREWVVDNRVRAIVDATHPFAATITRSAAEVASSTGVPLIRLRRPAWEESASDRWIRVPDMPSAAEAVRSRGAGRVFLTTGRQDVGVFADDSVAWYLIRVVDPPTGRLPARHELLQSRGPYSYADEAQILSGRQIDLLVTKNSGGDLTHAKLRAAADAGIEVVMVDRPDEPTIGKTVHSVEAAEHWVRGHLD</sequence>
<organism evidence="4 5">
    <name type="scientific">Gordonia soli NBRC 108243</name>
    <dbReference type="NCBI Taxonomy" id="1223545"/>
    <lineage>
        <taxon>Bacteria</taxon>
        <taxon>Bacillati</taxon>
        <taxon>Actinomycetota</taxon>
        <taxon>Actinomycetes</taxon>
        <taxon>Mycobacteriales</taxon>
        <taxon>Gordoniaceae</taxon>
        <taxon>Gordonia</taxon>
    </lineage>
</organism>
<dbReference type="Pfam" id="PF02571">
    <property type="entry name" value="CbiJ"/>
    <property type="match status" value="1"/>
</dbReference>
<proteinExistence type="predicted"/>
<gene>
    <name evidence="4" type="primary">cobK</name>
    <name evidence="4" type="ORF">GS4_33_00880</name>
</gene>
<keyword evidence="2" id="KW-0169">Cobalamin biosynthesis</keyword>
<name>M0QNX3_9ACTN</name>
<dbReference type="OrthoDB" id="5183775at2"/>
<evidence type="ECO:0000313" key="5">
    <source>
        <dbReference type="Proteomes" id="UP000011666"/>
    </source>
</evidence>
<evidence type="ECO:0000256" key="2">
    <source>
        <dbReference type="ARBA" id="ARBA00022573"/>
    </source>
</evidence>
<evidence type="ECO:0000313" key="4">
    <source>
        <dbReference type="EMBL" id="GAC70273.1"/>
    </source>
</evidence>
<protein>
    <submittedName>
        <fullName evidence="4">Precorrin-6X reductase</fullName>
    </submittedName>
</protein>
<comment type="pathway">
    <text evidence="1">Cofactor biosynthesis; adenosylcobalamin biosynthesis.</text>
</comment>
<dbReference type="UniPathway" id="UPA00148"/>
<evidence type="ECO:0000256" key="1">
    <source>
        <dbReference type="ARBA" id="ARBA00004953"/>
    </source>
</evidence>
<dbReference type="NCBIfam" id="TIGR00715">
    <property type="entry name" value="precor6x_red"/>
    <property type="match status" value="1"/>
</dbReference>
<accession>M0QNX3</accession>
<dbReference type="eggNOG" id="COG2099">
    <property type="taxonomic scope" value="Bacteria"/>
</dbReference>
<dbReference type="PANTHER" id="PTHR36925">
    <property type="entry name" value="COBALT-PRECORRIN-6A REDUCTASE"/>
    <property type="match status" value="1"/>
</dbReference>